<dbReference type="Proteomes" id="UP000050525">
    <property type="component" value="Unassembled WGS sequence"/>
</dbReference>
<reference evidence="1 2" key="1">
    <citation type="journal article" date="2012" name="Genome Biol.">
        <title>Sequencing three crocodilian genomes to illuminate the evolution of archosaurs and amniotes.</title>
        <authorList>
            <person name="St John J.A."/>
            <person name="Braun E.L."/>
            <person name="Isberg S.R."/>
            <person name="Miles L.G."/>
            <person name="Chong A.Y."/>
            <person name="Gongora J."/>
            <person name="Dalzell P."/>
            <person name="Moran C."/>
            <person name="Bed'hom B."/>
            <person name="Abzhanov A."/>
            <person name="Burgess S.C."/>
            <person name="Cooksey A.M."/>
            <person name="Castoe T.A."/>
            <person name="Crawford N.G."/>
            <person name="Densmore L.D."/>
            <person name="Drew J.C."/>
            <person name="Edwards S.V."/>
            <person name="Faircloth B.C."/>
            <person name="Fujita M.K."/>
            <person name="Greenwold M.J."/>
            <person name="Hoffmann F.G."/>
            <person name="Howard J.M."/>
            <person name="Iguchi T."/>
            <person name="Janes D.E."/>
            <person name="Khan S.Y."/>
            <person name="Kohno S."/>
            <person name="de Koning A.J."/>
            <person name="Lance S.L."/>
            <person name="McCarthy F.M."/>
            <person name="McCormack J.E."/>
            <person name="Merchant M.E."/>
            <person name="Peterson D.G."/>
            <person name="Pollock D.D."/>
            <person name="Pourmand N."/>
            <person name="Raney B.J."/>
            <person name="Roessler K.A."/>
            <person name="Sanford J.R."/>
            <person name="Sawyer R.H."/>
            <person name="Schmidt C.J."/>
            <person name="Triplett E.W."/>
            <person name="Tuberville T.D."/>
            <person name="Venegas-Anaya M."/>
            <person name="Howard J.T."/>
            <person name="Jarvis E.D."/>
            <person name="Guillette L.J.Jr."/>
            <person name="Glenn T.C."/>
            <person name="Green R.E."/>
            <person name="Ray D.A."/>
        </authorList>
    </citation>
    <scope>NUCLEOTIDE SEQUENCE [LARGE SCALE GENOMIC DNA]</scope>
    <source>
        <strain evidence="1">KSC_2009_1</strain>
    </source>
</reference>
<accession>A0A151M1Q4</accession>
<sequence>MRLEDLHLPRKVQGGRCPERRKENGLESQGAFIASELCWLSCGSRAPFLCKSRGIRSLLGLGCRIH</sequence>
<organism evidence="1 2">
    <name type="scientific">Alligator mississippiensis</name>
    <name type="common">American alligator</name>
    <dbReference type="NCBI Taxonomy" id="8496"/>
    <lineage>
        <taxon>Eukaryota</taxon>
        <taxon>Metazoa</taxon>
        <taxon>Chordata</taxon>
        <taxon>Craniata</taxon>
        <taxon>Vertebrata</taxon>
        <taxon>Euteleostomi</taxon>
        <taxon>Archelosauria</taxon>
        <taxon>Archosauria</taxon>
        <taxon>Crocodylia</taxon>
        <taxon>Alligatoridae</taxon>
        <taxon>Alligatorinae</taxon>
        <taxon>Alligator</taxon>
    </lineage>
</organism>
<protein>
    <submittedName>
        <fullName evidence="1">Uncharacterized protein</fullName>
    </submittedName>
</protein>
<gene>
    <name evidence="1" type="ORF">Y1Q_0020959</name>
</gene>
<keyword evidence="2" id="KW-1185">Reference proteome</keyword>
<evidence type="ECO:0000313" key="2">
    <source>
        <dbReference type="Proteomes" id="UP000050525"/>
    </source>
</evidence>
<evidence type="ECO:0000313" key="1">
    <source>
        <dbReference type="EMBL" id="KYO18443.1"/>
    </source>
</evidence>
<name>A0A151M1Q4_ALLMI</name>
<proteinExistence type="predicted"/>
<dbReference type="AlphaFoldDB" id="A0A151M1Q4"/>
<dbReference type="EMBL" id="AKHW03006811">
    <property type="protein sequence ID" value="KYO18443.1"/>
    <property type="molecule type" value="Genomic_DNA"/>
</dbReference>
<comment type="caution">
    <text evidence="1">The sequence shown here is derived from an EMBL/GenBank/DDBJ whole genome shotgun (WGS) entry which is preliminary data.</text>
</comment>